<keyword evidence="1" id="KW-0479">Metal-binding</keyword>
<evidence type="ECO:0000313" key="4">
    <source>
        <dbReference type="Proteomes" id="UP000620670"/>
    </source>
</evidence>
<dbReference type="RefSeq" id="WP_199051100.1">
    <property type="nucleotide sequence ID" value="NZ_JAELXT010000033.1"/>
</dbReference>
<sequence length="70" mass="7350">MHIFHVPGMNCGGCLRAVTRAVQALDPQAKIEADLEARTVKVVSRQSEAALLDALSNGGYPAQPLAHPAS</sequence>
<evidence type="ECO:0000313" key="3">
    <source>
        <dbReference type="EMBL" id="MBJ6127883.1"/>
    </source>
</evidence>
<gene>
    <name evidence="3" type="ORF">JAO75_21005</name>
</gene>
<dbReference type="PROSITE" id="PS01047">
    <property type="entry name" value="HMA_1"/>
    <property type="match status" value="1"/>
</dbReference>
<dbReference type="SUPFAM" id="SSF55008">
    <property type="entry name" value="HMA, heavy metal-associated domain"/>
    <property type="match status" value="1"/>
</dbReference>
<dbReference type="InterPro" id="IPR036163">
    <property type="entry name" value="HMA_dom_sf"/>
</dbReference>
<dbReference type="EMBL" id="JAELXT010000033">
    <property type="protein sequence ID" value="MBJ6127883.1"/>
    <property type="molecule type" value="Genomic_DNA"/>
</dbReference>
<dbReference type="Gene3D" id="3.30.70.100">
    <property type="match status" value="1"/>
</dbReference>
<comment type="caution">
    <text evidence="3">The sequence shown here is derived from an EMBL/GenBank/DDBJ whole genome shotgun (WGS) entry which is preliminary data.</text>
</comment>
<evidence type="ECO:0000256" key="1">
    <source>
        <dbReference type="ARBA" id="ARBA00022723"/>
    </source>
</evidence>
<protein>
    <submittedName>
        <fullName evidence="3">Heavy-metal-associated domain-containing protein</fullName>
    </submittedName>
</protein>
<dbReference type="InterPro" id="IPR006121">
    <property type="entry name" value="HMA_dom"/>
</dbReference>
<accession>A0ABS0Y6H1</accession>
<dbReference type="CDD" id="cd00371">
    <property type="entry name" value="HMA"/>
    <property type="match status" value="1"/>
</dbReference>
<keyword evidence="4" id="KW-1185">Reference proteome</keyword>
<dbReference type="InterPro" id="IPR017969">
    <property type="entry name" value="Heavy-metal-associated_CS"/>
</dbReference>
<dbReference type="PROSITE" id="PS50846">
    <property type="entry name" value="HMA_2"/>
    <property type="match status" value="1"/>
</dbReference>
<dbReference type="Proteomes" id="UP000620670">
    <property type="component" value="Unassembled WGS sequence"/>
</dbReference>
<dbReference type="Pfam" id="PF00403">
    <property type="entry name" value="HMA"/>
    <property type="match status" value="1"/>
</dbReference>
<reference evidence="4" key="1">
    <citation type="submission" date="2020-12" db="EMBL/GenBank/DDBJ databases">
        <title>Hymenobacter sp.</title>
        <authorList>
            <person name="Kim M.K."/>
        </authorList>
    </citation>
    <scope>NUCLEOTIDE SEQUENCE [LARGE SCALE GENOMIC DNA]</scope>
    <source>
        <strain evidence="4">BT325</strain>
    </source>
</reference>
<proteinExistence type="predicted"/>
<evidence type="ECO:0000259" key="2">
    <source>
        <dbReference type="PROSITE" id="PS50846"/>
    </source>
</evidence>
<name>A0ABS0Y6H1_9HYPH</name>
<organism evidence="3 4">
    <name type="scientific">Microvirga splendida</name>
    <dbReference type="NCBI Taxonomy" id="2795727"/>
    <lineage>
        <taxon>Bacteria</taxon>
        <taxon>Pseudomonadati</taxon>
        <taxon>Pseudomonadota</taxon>
        <taxon>Alphaproteobacteria</taxon>
        <taxon>Hyphomicrobiales</taxon>
        <taxon>Methylobacteriaceae</taxon>
        <taxon>Microvirga</taxon>
    </lineage>
</organism>
<feature type="domain" description="HMA" evidence="2">
    <location>
        <begin position="1"/>
        <end position="63"/>
    </location>
</feature>